<comment type="caution">
    <text evidence="1">The sequence shown here is derived from an EMBL/GenBank/DDBJ whole genome shotgun (WGS) entry which is preliminary data.</text>
</comment>
<proteinExistence type="predicted"/>
<organism evidence="1 2">
    <name type="scientific">Melastoma candidum</name>
    <dbReference type="NCBI Taxonomy" id="119954"/>
    <lineage>
        <taxon>Eukaryota</taxon>
        <taxon>Viridiplantae</taxon>
        <taxon>Streptophyta</taxon>
        <taxon>Embryophyta</taxon>
        <taxon>Tracheophyta</taxon>
        <taxon>Spermatophyta</taxon>
        <taxon>Magnoliopsida</taxon>
        <taxon>eudicotyledons</taxon>
        <taxon>Gunneridae</taxon>
        <taxon>Pentapetalae</taxon>
        <taxon>rosids</taxon>
        <taxon>malvids</taxon>
        <taxon>Myrtales</taxon>
        <taxon>Melastomataceae</taxon>
        <taxon>Melastomatoideae</taxon>
        <taxon>Melastomateae</taxon>
        <taxon>Melastoma</taxon>
    </lineage>
</organism>
<reference evidence="2" key="1">
    <citation type="journal article" date="2023" name="Front. Plant Sci.">
        <title>Chromosomal-level genome assembly of Melastoma candidum provides insights into trichome evolution.</title>
        <authorList>
            <person name="Zhong Y."/>
            <person name="Wu W."/>
            <person name="Sun C."/>
            <person name="Zou P."/>
            <person name="Liu Y."/>
            <person name="Dai S."/>
            <person name="Zhou R."/>
        </authorList>
    </citation>
    <scope>NUCLEOTIDE SEQUENCE [LARGE SCALE GENOMIC DNA]</scope>
</reference>
<dbReference type="Proteomes" id="UP001057402">
    <property type="component" value="Chromosome 6"/>
</dbReference>
<evidence type="ECO:0000313" key="1">
    <source>
        <dbReference type="EMBL" id="KAI4364197.1"/>
    </source>
</evidence>
<protein>
    <submittedName>
        <fullName evidence="1">Uncharacterized protein</fullName>
    </submittedName>
</protein>
<name>A0ACB9QEE9_9MYRT</name>
<sequence>MWPLLGSCTSLGEVLKALPSPDSAGRQSLPTRTGEDLLICSQHLARMMRSGFISRDALITRLHESLRSGCWLNLFPGTKCLNCVRNWKGLVFRKGRLCSRSTAHSGKLRVCTRRIAGSTTCETCTRET</sequence>
<accession>A0ACB9QEE9</accession>
<evidence type="ECO:0000313" key="2">
    <source>
        <dbReference type="Proteomes" id="UP001057402"/>
    </source>
</evidence>
<dbReference type="EMBL" id="CM042885">
    <property type="protein sequence ID" value="KAI4364197.1"/>
    <property type="molecule type" value="Genomic_DNA"/>
</dbReference>
<keyword evidence="2" id="KW-1185">Reference proteome</keyword>
<gene>
    <name evidence="1" type="ORF">MLD38_020324</name>
</gene>